<dbReference type="STRING" id="571913.VV02_02485"/>
<evidence type="ECO:0000313" key="10">
    <source>
        <dbReference type="Proteomes" id="UP000066480"/>
    </source>
</evidence>
<keyword evidence="6 8" id="KW-1133">Transmembrane helix</keyword>
<dbReference type="PATRIC" id="fig|571913.6.peg.511"/>
<name>A0A0K1JPQ1_9MICO</name>
<feature type="transmembrane region" description="Helical" evidence="8">
    <location>
        <begin position="384"/>
        <end position="403"/>
    </location>
</feature>
<dbReference type="NCBIfam" id="TIGR01695">
    <property type="entry name" value="murJ_mviN"/>
    <property type="match status" value="1"/>
</dbReference>
<dbReference type="GO" id="GO:0015648">
    <property type="term" value="F:lipid-linked peptidoglycan transporter activity"/>
    <property type="evidence" value="ECO:0007669"/>
    <property type="project" value="TreeGrafter"/>
</dbReference>
<dbReference type="AlphaFoldDB" id="A0A0K1JPQ1"/>
<evidence type="ECO:0000256" key="6">
    <source>
        <dbReference type="ARBA" id="ARBA00022989"/>
    </source>
</evidence>
<dbReference type="PANTHER" id="PTHR47019">
    <property type="entry name" value="LIPID II FLIPPASE MURJ"/>
    <property type="match status" value="1"/>
</dbReference>
<dbReference type="Pfam" id="PF03023">
    <property type="entry name" value="MurJ"/>
    <property type="match status" value="1"/>
</dbReference>
<evidence type="ECO:0008006" key="11">
    <source>
        <dbReference type="Google" id="ProtNLM"/>
    </source>
</evidence>
<dbReference type="EMBL" id="CP011112">
    <property type="protein sequence ID" value="AKU18573.1"/>
    <property type="molecule type" value="Genomic_DNA"/>
</dbReference>
<feature type="transmembrane region" description="Helical" evidence="8">
    <location>
        <begin position="475"/>
        <end position="495"/>
    </location>
</feature>
<feature type="transmembrane region" description="Helical" evidence="8">
    <location>
        <begin position="187"/>
        <end position="212"/>
    </location>
</feature>
<evidence type="ECO:0000256" key="8">
    <source>
        <dbReference type="SAM" id="Phobius"/>
    </source>
</evidence>
<evidence type="ECO:0000256" key="2">
    <source>
        <dbReference type="ARBA" id="ARBA00022475"/>
    </source>
</evidence>
<feature type="transmembrane region" description="Helical" evidence="8">
    <location>
        <begin position="449"/>
        <end position="469"/>
    </location>
</feature>
<evidence type="ECO:0000256" key="5">
    <source>
        <dbReference type="ARBA" id="ARBA00022984"/>
    </source>
</evidence>
<comment type="subcellular location">
    <subcellularLocation>
        <location evidence="1">Cell membrane</location>
        <topology evidence="1">Multi-pass membrane protein</topology>
    </subcellularLocation>
</comment>
<dbReference type="InterPro" id="IPR051050">
    <property type="entry name" value="Lipid_II_flippase_MurJ/MviN"/>
</dbReference>
<evidence type="ECO:0000256" key="7">
    <source>
        <dbReference type="ARBA" id="ARBA00023136"/>
    </source>
</evidence>
<keyword evidence="2" id="KW-1003">Cell membrane</keyword>
<dbReference type="GO" id="GO:0008360">
    <property type="term" value="P:regulation of cell shape"/>
    <property type="evidence" value="ECO:0007669"/>
    <property type="project" value="UniProtKB-KW"/>
</dbReference>
<reference evidence="9 10" key="1">
    <citation type="submission" date="2015-03" db="EMBL/GenBank/DDBJ databases">
        <title>Luteipulveratus halotolerans sp. nov., a novel actinobacterium (Dermacoccaceae) from Sarawak, Malaysia.</title>
        <authorList>
            <person name="Juboi H."/>
            <person name="Basik A."/>
            <person name="Shamsul S.S."/>
            <person name="Arnold P."/>
            <person name="Schmitt E.K."/>
            <person name="Sanglier J.-J."/>
            <person name="Yeo T."/>
        </authorList>
    </citation>
    <scope>NUCLEOTIDE SEQUENCE [LARGE SCALE GENOMIC DNA]</scope>
    <source>
        <strain evidence="9 10">MN07-A0370</strain>
    </source>
</reference>
<feature type="transmembrane region" description="Helical" evidence="8">
    <location>
        <begin position="233"/>
        <end position="251"/>
    </location>
</feature>
<accession>A0A0K1JPQ1</accession>
<gene>
    <name evidence="9" type="ORF">VV02_02485</name>
</gene>
<dbReference type="InterPro" id="IPR004268">
    <property type="entry name" value="MurJ"/>
</dbReference>
<feature type="transmembrane region" description="Helical" evidence="8">
    <location>
        <begin position="76"/>
        <end position="102"/>
    </location>
</feature>
<keyword evidence="5" id="KW-0573">Peptidoglycan synthesis</keyword>
<keyword evidence="3 8" id="KW-0812">Transmembrane</keyword>
<feature type="transmembrane region" description="Helical" evidence="8">
    <location>
        <begin position="316"/>
        <end position="340"/>
    </location>
</feature>
<dbReference type="PRINTS" id="PR01806">
    <property type="entry name" value="VIRFACTRMVIN"/>
</dbReference>
<evidence type="ECO:0000256" key="3">
    <source>
        <dbReference type="ARBA" id="ARBA00022692"/>
    </source>
</evidence>
<feature type="transmembrane region" description="Helical" evidence="8">
    <location>
        <begin position="38"/>
        <end position="56"/>
    </location>
</feature>
<evidence type="ECO:0000256" key="4">
    <source>
        <dbReference type="ARBA" id="ARBA00022960"/>
    </source>
</evidence>
<keyword evidence="7 8" id="KW-0472">Membrane</keyword>
<dbReference type="GO" id="GO:0005886">
    <property type="term" value="C:plasma membrane"/>
    <property type="evidence" value="ECO:0007669"/>
    <property type="project" value="UniProtKB-SubCell"/>
</dbReference>
<feature type="transmembrane region" description="Helical" evidence="8">
    <location>
        <begin position="114"/>
        <end position="134"/>
    </location>
</feature>
<keyword evidence="4" id="KW-0133">Cell shape</keyword>
<keyword evidence="10" id="KW-1185">Reference proteome</keyword>
<dbReference type="Proteomes" id="UP000066480">
    <property type="component" value="Chromosome"/>
</dbReference>
<dbReference type="PANTHER" id="PTHR47019:SF1">
    <property type="entry name" value="LIPID II FLIPPASE MURJ"/>
    <property type="match status" value="1"/>
</dbReference>
<sequence length="521" mass="55942">MASGTLVSRVLGMLRASLQVAAISTGLSANIWSTANTLPNIIYLLLAGGVINAVLVPQITKSLKHADGGKAYTDRLLTLAMSLLIIVTVVFVVCAPLIYHLYDHQASGDRLELGTTFALICLPQILFYGIYALFGQVLNARGQFGWFMWSPALANVIAIAGLVAFLVTVPNYGDDGPPVGVWDTKMIWLLAGSATIGIMVQALCLVIPLWRGGYRYTPDFKWRGVGLGSASKVALWAFAAVILQQLGLLLTTNVLNTQPNGEPGKAAQEPAFLLFMLPHSLVTVSLVTALFTAMARAANVRNHALVRRDLRHGLRLTAVATVPCTVGAFILGFPLVGALFGSGKEWAIGSFMVAMMLGLAPFGLCVLVQRVFYAYEDAKTPFKMQLVCTAIAAVITLGCLFLPNKYMGVGIGLSLTISNLVQGVIGFRWLQGKVGRIMIQDVVQTYVRLFVAALIAGVVTLPLVLGVELVSSGRIGAIAALVLGGSLFLVIYVFFGRRFHVREIEDLVAPVTRRVGRLARR</sequence>
<proteinExistence type="predicted"/>
<dbReference type="GO" id="GO:0034204">
    <property type="term" value="P:lipid translocation"/>
    <property type="evidence" value="ECO:0007669"/>
    <property type="project" value="TreeGrafter"/>
</dbReference>
<protein>
    <recommendedName>
        <fullName evidence="11">Integral membrane protein MviN</fullName>
    </recommendedName>
</protein>
<evidence type="ECO:0000313" key="9">
    <source>
        <dbReference type="EMBL" id="AKU18573.1"/>
    </source>
</evidence>
<feature type="transmembrane region" description="Helical" evidence="8">
    <location>
        <begin position="346"/>
        <end position="372"/>
    </location>
</feature>
<organism evidence="9 10">
    <name type="scientific">Luteipulveratus mongoliensis</name>
    <dbReference type="NCBI Taxonomy" id="571913"/>
    <lineage>
        <taxon>Bacteria</taxon>
        <taxon>Bacillati</taxon>
        <taxon>Actinomycetota</taxon>
        <taxon>Actinomycetes</taxon>
        <taxon>Micrococcales</taxon>
        <taxon>Dermacoccaceae</taxon>
        <taxon>Luteipulveratus</taxon>
    </lineage>
</organism>
<evidence type="ECO:0000256" key="1">
    <source>
        <dbReference type="ARBA" id="ARBA00004651"/>
    </source>
</evidence>
<dbReference type="KEGG" id="lmoi:VV02_02485"/>
<feature type="transmembrane region" description="Helical" evidence="8">
    <location>
        <begin position="271"/>
        <end position="295"/>
    </location>
</feature>
<feature type="transmembrane region" description="Helical" evidence="8">
    <location>
        <begin position="409"/>
        <end position="429"/>
    </location>
</feature>
<feature type="transmembrane region" description="Helical" evidence="8">
    <location>
        <begin position="146"/>
        <end position="167"/>
    </location>
</feature>
<dbReference type="GO" id="GO:0009252">
    <property type="term" value="P:peptidoglycan biosynthetic process"/>
    <property type="evidence" value="ECO:0007669"/>
    <property type="project" value="UniProtKB-KW"/>
</dbReference>